<keyword evidence="2" id="KW-1185">Reference proteome</keyword>
<evidence type="ECO:0000313" key="2">
    <source>
        <dbReference type="Proteomes" id="UP001312865"/>
    </source>
</evidence>
<organism evidence="1 2">
    <name type="scientific">Bacillus spongiae</name>
    <dbReference type="NCBI Taxonomy" id="2683610"/>
    <lineage>
        <taxon>Bacteria</taxon>
        <taxon>Bacillati</taxon>
        <taxon>Bacillota</taxon>
        <taxon>Bacilli</taxon>
        <taxon>Bacillales</taxon>
        <taxon>Bacillaceae</taxon>
        <taxon>Bacillus</taxon>
    </lineage>
</organism>
<dbReference type="EMBL" id="JBBAXC010000007">
    <property type="protein sequence ID" value="MEI5907396.1"/>
    <property type="molecule type" value="Genomic_DNA"/>
</dbReference>
<comment type="caution">
    <text evidence="1">The sequence shown here is derived from an EMBL/GenBank/DDBJ whole genome shotgun (WGS) entry which is preliminary data.</text>
</comment>
<gene>
    <name evidence="1" type="ORF">WAK64_10040</name>
</gene>
<name>A0ABU8HDU8_9BACI</name>
<dbReference type="Proteomes" id="UP001312865">
    <property type="component" value="Unassembled WGS sequence"/>
</dbReference>
<accession>A0ABU8HDU8</accession>
<proteinExistence type="predicted"/>
<dbReference type="RefSeq" id="WP_336586835.1">
    <property type="nucleotide sequence ID" value="NZ_JBBAXC010000007.1"/>
</dbReference>
<sequence>MPHLCHTGVGRNYIIEVSKAVSILITYQLLKTGNSLPFFLFKIFFGEKQSGKVSKKKLSSKREKTKEVEYIKTLKGVMHANAGDCVVTGIESDKYEIYEVIYEQVEE</sequence>
<reference evidence="1 2" key="1">
    <citation type="journal article" date="2018" name="J. Microbiol.">
        <title>Bacillus spongiae sp. nov., isolated from sponge of Jeju Island.</title>
        <authorList>
            <person name="Lee G.E."/>
            <person name="Im W.T."/>
            <person name="Park J.S."/>
        </authorList>
    </citation>
    <scope>NUCLEOTIDE SEQUENCE [LARGE SCALE GENOMIC DNA]</scope>
    <source>
        <strain evidence="1 2">135PIL107-10</strain>
    </source>
</reference>
<protein>
    <submittedName>
        <fullName evidence="1">Uncharacterized protein</fullName>
    </submittedName>
</protein>
<evidence type="ECO:0000313" key="1">
    <source>
        <dbReference type="EMBL" id="MEI5907396.1"/>
    </source>
</evidence>